<comment type="caution">
    <text evidence="1">The sequence shown here is derived from an EMBL/GenBank/DDBJ whole genome shotgun (WGS) entry which is preliminary data.</text>
</comment>
<organism evidence="1 2">
    <name type="scientific">Smallanthus sonchifolius</name>
    <dbReference type="NCBI Taxonomy" id="185202"/>
    <lineage>
        <taxon>Eukaryota</taxon>
        <taxon>Viridiplantae</taxon>
        <taxon>Streptophyta</taxon>
        <taxon>Embryophyta</taxon>
        <taxon>Tracheophyta</taxon>
        <taxon>Spermatophyta</taxon>
        <taxon>Magnoliopsida</taxon>
        <taxon>eudicotyledons</taxon>
        <taxon>Gunneridae</taxon>
        <taxon>Pentapetalae</taxon>
        <taxon>asterids</taxon>
        <taxon>campanulids</taxon>
        <taxon>Asterales</taxon>
        <taxon>Asteraceae</taxon>
        <taxon>Asteroideae</taxon>
        <taxon>Heliantheae alliance</taxon>
        <taxon>Millerieae</taxon>
        <taxon>Smallanthus</taxon>
    </lineage>
</organism>
<sequence>MEVALDHHTRISDDENSFGSEVDTDVEDAAEAGLKARKSQQQYSGSAVLGNRELSENTAYLDKYGGAIEDLNIQNVLNSVPYDANKNGGTEIETAITAGREEIMEEEVVELEFEKAIPKLQTHSMHCPNCDHQITKVVLRRKIIKRPAPITEERDDLVGCFSCFSLFTSTDNGGFNPFPIFWNKPAPSAVLATGGNDVVTEDGNCFSIFRVFRKEKDSKQPKTGKADRDFEQPKQEKVDQDSEPKPKIDHPSSPTMEFNGVLNKLPIREGENYRPIVEGGPSKPENQLPTDSVPSHYDQSGVKLHGIDESHIDIPQAISPQTQVPSRGSVGQDSTSFEILKSIVYGGLMEVIASLSIVASAAAVDATTVNIIALALANLIGGIFVIGHNLWDLKDDCYKFSTQETSNQESRNKYKELLGSVEHFPMHVFFAILSFLVFGIIPPVAYGYSFHETNDKDFTMVIVAVASFVCVGLLAIFKAYIDRCAGFSGYVKTITYYLTIAVTVSGVSYVAGNLATRLIEELGLFDTGSNVANAVRLPEVVSVNPSLAYY</sequence>
<reference evidence="1 2" key="2">
    <citation type="journal article" date="2022" name="Mol. Ecol. Resour.">
        <title>The genomes of chicory, endive, great burdock and yacon provide insights into Asteraceae paleo-polyploidization history and plant inulin production.</title>
        <authorList>
            <person name="Fan W."/>
            <person name="Wang S."/>
            <person name="Wang H."/>
            <person name="Wang A."/>
            <person name="Jiang F."/>
            <person name="Liu H."/>
            <person name="Zhao H."/>
            <person name="Xu D."/>
            <person name="Zhang Y."/>
        </authorList>
    </citation>
    <scope>NUCLEOTIDE SEQUENCE [LARGE SCALE GENOMIC DNA]</scope>
    <source>
        <strain evidence="2">cv. Yunnan</strain>
        <tissue evidence="1">Leaves</tissue>
    </source>
</reference>
<dbReference type="EMBL" id="CM042045">
    <property type="protein sequence ID" value="KAI3682591.1"/>
    <property type="molecule type" value="Genomic_DNA"/>
</dbReference>
<protein>
    <submittedName>
        <fullName evidence="1">Uncharacterized protein</fullName>
    </submittedName>
</protein>
<evidence type="ECO:0000313" key="1">
    <source>
        <dbReference type="EMBL" id="KAI3682591.1"/>
    </source>
</evidence>
<evidence type="ECO:0000313" key="2">
    <source>
        <dbReference type="Proteomes" id="UP001056120"/>
    </source>
</evidence>
<accession>A0ACB8YB19</accession>
<keyword evidence="2" id="KW-1185">Reference proteome</keyword>
<reference evidence="2" key="1">
    <citation type="journal article" date="2022" name="Mol. Ecol. Resour.">
        <title>The genomes of chicory, endive, great burdock and yacon provide insights into Asteraceae palaeo-polyploidization history and plant inulin production.</title>
        <authorList>
            <person name="Fan W."/>
            <person name="Wang S."/>
            <person name="Wang H."/>
            <person name="Wang A."/>
            <person name="Jiang F."/>
            <person name="Liu H."/>
            <person name="Zhao H."/>
            <person name="Xu D."/>
            <person name="Zhang Y."/>
        </authorList>
    </citation>
    <scope>NUCLEOTIDE SEQUENCE [LARGE SCALE GENOMIC DNA]</scope>
    <source>
        <strain evidence="2">cv. Yunnan</strain>
    </source>
</reference>
<proteinExistence type="predicted"/>
<dbReference type="Proteomes" id="UP001056120">
    <property type="component" value="Linkage Group LG28"/>
</dbReference>
<name>A0ACB8YB19_9ASTR</name>
<gene>
    <name evidence="1" type="ORF">L1987_82671</name>
</gene>